<reference evidence="6 7" key="1">
    <citation type="submission" date="2019-03" db="EMBL/GenBank/DDBJ databases">
        <title>Genomic Encyclopedia of Type Strains, Phase IV (KMG-IV): sequencing the most valuable type-strain genomes for metagenomic binning, comparative biology and taxonomic classification.</title>
        <authorList>
            <person name="Goeker M."/>
        </authorList>
    </citation>
    <scope>NUCLEOTIDE SEQUENCE [LARGE SCALE GENOMIC DNA]</scope>
    <source>
        <strain evidence="6 7">DSM 19610</strain>
    </source>
</reference>
<proteinExistence type="predicted"/>
<organism evidence="6 7">
    <name type="scientific">Thiogranum longum</name>
    <dbReference type="NCBI Taxonomy" id="1537524"/>
    <lineage>
        <taxon>Bacteria</taxon>
        <taxon>Pseudomonadati</taxon>
        <taxon>Pseudomonadota</taxon>
        <taxon>Gammaproteobacteria</taxon>
        <taxon>Chromatiales</taxon>
        <taxon>Ectothiorhodospiraceae</taxon>
        <taxon>Thiogranum</taxon>
    </lineage>
</organism>
<dbReference type="Proteomes" id="UP000295707">
    <property type="component" value="Unassembled WGS sequence"/>
</dbReference>
<gene>
    <name evidence="6" type="ORF">DFR30_1659</name>
</gene>
<accession>A0A4R1HCM2</accession>
<dbReference type="SUPFAM" id="SSF46689">
    <property type="entry name" value="Homeodomain-like"/>
    <property type="match status" value="1"/>
</dbReference>
<dbReference type="GO" id="GO:0003677">
    <property type="term" value="F:DNA binding"/>
    <property type="evidence" value="ECO:0007669"/>
    <property type="project" value="UniProtKB-UniRule"/>
</dbReference>
<dbReference type="Pfam" id="PF16925">
    <property type="entry name" value="TetR_C_13"/>
    <property type="match status" value="1"/>
</dbReference>
<dbReference type="PANTHER" id="PTHR47506:SF3">
    <property type="entry name" value="HTH-TYPE TRANSCRIPTIONAL REGULATOR LMRA"/>
    <property type="match status" value="1"/>
</dbReference>
<protein>
    <submittedName>
        <fullName evidence="6">TetR family transcriptional regulator</fullName>
    </submittedName>
</protein>
<dbReference type="RefSeq" id="WP_132972187.1">
    <property type="nucleotide sequence ID" value="NZ_SMFX01000001.1"/>
</dbReference>
<evidence type="ECO:0000259" key="5">
    <source>
        <dbReference type="PROSITE" id="PS50977"/>
    </source>
</evidence>
<dbReference type="PANTHER" id="PTHR47506">
    <property type="entry name" value="TRANSCRIPTIONAL REGULATORY PROTEIN"/>
    <property type="match status" value="1"/>
</dbReference>
<dbReference type="AlphaFoldDB" id="A0A4R1HCM2"/>
<keyword evidence="2 4" id="KW-0238">DNA-binding</keyword>
<evidence type="ECO:0000313" key="6">
    <source>
        <dbReference type="EMBL" id="TCK18381.1"/>
    </source>
</evidence>
<dbReference type="PROSITE" id="PS50977">
    <property type="entry name" value="HTH_TETR_2"/>
    <property type="match status" value="1"/>
</dbReference>
<keyword evidence="7" id="KW-1185">Reference proteome</keyword>
<keyword evidence="3" id="KW-0804">Transcription</keyword>
<keyword evidence="1" id="KW-0805">Transcription regulation</keyword>
<dbReference type="SUPFAM" id="SSF48498">
    <property type="entry name" value="Tetracyclin repressor-like, C-terminal domain"/>
    <property type="match status" value="1"/>
</dbReference>
<evidence type="ECO:0000313" key="7">
    <source>
        <dbReference type="Proteomes" id="UP000295707"/>
    </source>
</evidence>
<dbReference type="InterPro" id="IPR036271">
    <property type="entry name" value="Tet_transcr_reg_TetR-rel_C_sf"/>
</dbReference>
<feature type="domain" description="HTH tetR-type" evidence="5">
    <location>
        <begin position="15"/>
        <end position="75"/>
    </location>
</feature>
<dbReference type="EMBL" id="SMFX01000001">
    <property type="protein sequence ID" value="TCK18381.1"/>
    <property type="molecule type" value="Genomic_DNA"/>
</dbReference>
<evidence type="ECO:0000256" key="1">
    <source>
        <dbReference type="ARBA" id="ARBA00023015"/>
    </source>
</evidence>
<name>A0A4R1HCM2_9GAMM</name>
<dbReference type="Pfam" id="PF00440">
    <property type="entry name" value="TetR_N"/>
    <property type="match status" value="1"/>
</dbReference>
<dbReference type="InterPro" id="IPR009057">
    <property type="entry name" value="Homeodomain-like_sf"/>
</dbReference>
<sequence>MQQADSAARAPRNPDQTRQRILEAAFMEIYRNGFQGMRLDEVLAATSLTKGALYHHFPNKQSLGYAVVDEVIQQTMQAMWIQPLRGAEDSFQALIDVIEQLPDNKPPEMIQYGCPLNNLAQEMSPLDEGFRLRLDRLFEAWHGATQEALEKAQQQGEISADCDCEEIATFVMAALEGCIGLAKSAQSKDRLRTCNRGLIQFLLSLKTC</sequence>
<dbReference type="InterPro" id="IPR001647">
    <property type="entry name" value="HTH_TetR"/>
</dbReference>
<dbReference type="OrthoDB" id="4541465at2"/>
<dbReference type="InterPro" id="IPR011075">
    <property type="entry name" value="TetR_C"/>
</dbReference>
<comment type="caution">
    <text evidence="6">The sequence shown here is derived from an EMBL/GenBank/DDBJ whole genome shotgun (WGS) entry which is preliminary data.</text>
</comment>
<dbReference type="Gene3D" id="1.10.357.10">
    <property type="entry name" value="Tetracycline Repressor, domain 2"/>
    <property type="match status" value="1"/>
</dbReference>
<feature type="DNA-binding region" description="H-T-H motif" evidence="4">
    <location>
        <begin position="38"/>
        <end position="57"/>
    </location>
</feature>
<dbReference type="PRINTS" id="PR00455">
    <property type="entry name" value="HTHTETR"/>
</dbReference>
<evidence type="ECO:0000256" key="3">
    <source>
        <dbReference type="ARBA" id="ARBA00023163"/>
    </source>
</evidence>
<evidence type="ECO:0000256" key="4">
    <source>
        <dbReference type="PROSITE-ProRule" id="PRU00335"/>
    </source>
</evidence>
<evidence type="ECO:0000256" key="2">
    <source>
        <dbReference type="ARBA" id="ARBA00023125"/>
    </source>
</evidence>